<evidence type="ECO:0000256" key="3">
    <source>
        <dbReference type="ARBA" id="ARBA00014723"/>
    </source>
</evidence>
<dbReference type="GeneID" id="63784447"/>
<accession>A0A1Y2FDC1</accession>
<reference evidence="9 10" key="1">
    <citation type="submission" date="2016-07" db="EMBL/GenBank/DDBJ databases">
        <title>Pervasive Adenine N6-methylation of Active Genes in Fungi.</title>
        <authorList>
            <consortium name="DOE Joint Genome Institute"/>
            <person name="Mondo S.J."/>
            <person name="Dannebaum R.O."/>
            <person name="Kuo R.C."/>
            <person name="Labutti K."/>
            <person name="Haridas S."/>
            <person name="Kuo A."/>
            <person name="Salamov A."/>
            <person name="Ahrendt S.R."/>
            <person name="Lipzen A."/>
            <person name="Sullivan W."/>
            <person name="Andreopoulos W.B."/>
            <person name="Clum A."/>
            <person name="Lindquist E."/>
            <person name="Daum C."/>
            <person name="Ramamoorthy G.K."/>
            <person name="Gryganskyi A."/>
            <person name="Culley D."/>
            <person name="Magnuson J.K."/>
            <person name="James T.Y."/>
            <person name="O'Malley M.A."/>
            <person name="Stajich J.E."/>
            <person name="Spatafora J.W."/>
            <person name="Visel A."/>
            <person name="Grigoriev I.V."/>
        </authorList>
    </citation>
    <scope>NUCLEOTIDE SEQUENCE [LARGE SCALE GENOMIC DNA]</scope>
    <source>
        <strain evidence="9 10">12-1054</strain>
    </source>
</reference>
<dbReference type="Pfam" id="PF00213">
    <property type="entry name" value="OSCP"/>
    <property type="match status" value="1"/>
</dbReference>
<evidence type="ECO:0000256" key="5">
    <source>
        <dbReference type="ARBA" id="ARBA00022781"/>
    </source>
</evidence>
<evidence type="ECO:0000313" key="10">
    <source>
        <dbReference type="Proteomes" id="UP000193685"/>
    </source>
</evidence>
<dbReference type="OMA" id="MVDNIQD"/>
<dbReference type="NCBIfam" id="TIGR01145">
    <property type="entry name" value="ATP_synt_delta"/>
    <property type="match status" value="1"/>
</dbReference>
<evidence type="ECO:0000256" key="8">
    <source>
        <dbReference type="ARBA" id="ARBA00023310"/>
    </source>
</evidence>
<dbReference type="GO" id="GO:0046933">
    <property type="term" value="F:proton-transporting ATP synthase activity, rotational mechanism"/>
    <property type="evidence" value="ECO:0007669"/>
    <property type="project" value="InterPro"/>
</dbReference>
<dbReference type="RefSeq" id="XP_040724490.1">
    <property type="nucleotide sequence ID" value="XM_040867848.1"/>
</dbReference>
<keyword evidence="6" id="KW-0406">Ion transport</keyword>
<keyword evidence="7" id="KW-0472">Membrane</keyword>
<dbReference type="InterPro" id="IPR026015">
    <property type="entry name" value="ATP_synth_OSCP/delta_N_sf"/>
</dbReference>
<keyword evidence="4" id="KW-0813">Transport</keyword>
<evidence type="ECO:0000256" key="7">
    <source>
        <dbReference type="ARBA" id="ARBA00023136"/>
    </source>
</evidence>
<comment type="caution">
    <text evidence="9">The sequence shown here is derived from an EMBL/GenBank/DDBJ whole genome shotgun (WGS) entry which is preliminary data.</text>
</comment>
<protein>
    <recommendedName>
        <fullName evidence="3">ATP synthase subunit 5, mitochondrial</fullName>
    </recommendedName>
</protein>
<dbReference type="OrthoDB" id="1262810at2759"/>
<gene>
    <name evidence="9" type="ORF">BCR37DRAFT_348489</name>
</gene>
<dbReference type="PRINTS" id="PR00125">
    <property type="entry name" value="ATPASEDELTA"/>
</dbReference>
<sequence>MYSLRRTAATASPILRQATRTYAAQANVQPPIQLFGVDGTYATALYTASAKQGSLDSVTAALQKLTTTLQSDKKVAMLIGNPTLSQQDKKIIVEVLSKAAGGDKAVGNLLSVMADNNRLGMLPQIAEAYNQLISAGKGEVEVTITSAAQLDSKVIKQLETSIGKSKFAGQGKKLKVQNKVKPEILGGLVVEIGDRTIDLSVQNKITKLNKMLTDAI</sequence>
<dbReference type="SUPFAM" id="SSF47928">
    <property type="entry name" value="N-terminal domain of the delta subunit of the F1F0-ATP synthase"/>
    <property type="match status" value="1"/>
</dbReference>
<keyword evidence="8" id="KW-0066">ATP synthesis</keyword>
<dbReference type="Gene3D" id="1.10.520.20">
    <property type="entry name" value="N-terminal domain of the delta subunit of the F1F0-ATP synthase"/>
    <property type="match status" value="1"/>
</dbReference>
<proteinExistence type="inferred from homology"/>
<dbReference type="PROSITE" id="PS00389">
    <property type="entry name" value="ATPASE_DELTA"/>
    <property type="match status" value="1"/>
</dbReference>
<keyword evidence="10" id="KW-1185">Reference proteome</keyword>
<evidence type="ECO:0000256" key="1">
    <source>
        <dbReference type="ARBA" id="ARBA00004370"/>
    </source>
</evidence>
<name>A0A1Y2FDC1_PROLT</name>
<evidence type="ECO:0000313" key="9">
    <source>
        <dbReference type="EMBL" id="ORY80845.1"/>
    </source>
</evidence>
<comment type="subcellular location">
    <subcellularLocation>
        <location evidence="1">Membrane</location>
    </subcellularLocation>
</comment>
<organism evidence="9 10">
    <name type="scientific">Protomyces lactucae-debilis</name>
    <dbReference type="NCBI Taxonomy" id="2754530"/>
    <lineage>
        <taxon>Eukaryota</taxon>
        <taxon>Fungi</taxon>
        <taxon>Dikarya</taxon>
        <taxon>Ascomycota</taxon>
        <taxon>Taphrinomycotina</taxon>
        <taxon>Taphrinomycetes</taxon>
        <taxon>Taphrinales</taxon>
        <taxon>Protomycetaceae</taxon>
        <taxon>Protomyces</taxon>
    </lineage>
</organism>
<dbReference type="InterPro" id="IPR020781">
    <property type="entry name" value="ATPase_OSCP/d_CS"/>
</dbReference>
<dbReference type="AlphaFoldDB" id="A0A1Y2FDC1"/>
<dbReference type="PANTHER" id="PTHR11910">
    <property type="entry name" value="ATP SYNTHASE DELTA CHAIN"/>
    <property type="match status" value="1"/>
</dbReference>
<evidence type="ECO:0000256" key="2">
    <source>
        <dbReference type="ARBA" id="ARBA00007046"/>
    </source>
</evidence>
<evidence type="ECO:0000256" key="6">
    <source>
        <dbReference type="ARBA" id="ARBA00023065"/>
    </source>
</evidence>
<dbReference type="STRING" id="56484.A0A1Y2FDC1"/>
<dbReference type="EMBL" id="MCFI01000012">
    <property type="protein sequence ID" value="ORY80845.1"/>
    <property type="molecule type" value="Genomic_DNA"/>
</dbReference>
<dbReference type="HAMAP" id="MF_01416">
    <property type="entry name" value="ATP_synth_delta_bact"/>
    <property type="match status" value="1"/>
</dbReference>
<dbReference type="Proteomes" id="UP000193685">
    <property type="component" value="Unassembled WGS sequence"/>
</dbReference>
<dbReference type="InterPro" id="IPR000711">
    <property type="entry name" value="ATPase_OSCP/dsu"/>
</dbReference>
<dbReference type="GO" id="GO:0016020">
    <property type="term" value="C:membrane"/>
    <property type="evidence" value="ECO:0007669"/>
    <property type="project" value="UniProtKB-SubCell"/>
</dbReference>
<evidence type="ECO:0000256" key="4">
    <source>
        <dbReference type="ARBA" id="ARBA00022448"/>
    </source>
</evidence>
<keyword evidence="5" id="KW-0375">Hydrogen ion transport</keyword>
<comment type="similarity">
    <text evidence="2">Belongs to the ATPase delta chain family.</text>
</comment>